<dbReference type="OrthoDB" id="443402at2759"/>
<dbReference type="GO" id="GO:0042393">
    <property type="term" value="F:histone binding"/>
    <property type="evidence" value="ECO:0007669"/>
    <property type="project" value="InterPro"/>
</dbReference>
<evidence type="ECO:0000256" key="2">
    <source>
        <dbReference type="ARBA" id="ARBA00012190"/>
    </source>
</evidence>
<evidence type="ECO:0000256" key="10">
    <source>
        <dbReference type="ARBA" id="ARBA00023163"/>
    </source>
</evidence>
<dbReference type="Pfam" id="PF08123">
    <property type="entry name" value="DOT1"/>
    <property type="match status" value="1"/>
</dbReference>
<evidence type="ECO:0000256" key="5">
    <source>
        <dbReference type="ARBA" id="ARBA00022679"/>
    </source>
</evidence>
<dbReference type="EMBL" id="KV454012">
    <property type="protein sequence ID" value="ODV96742.1"/>
    <property type="molecule type" value="Genomic_DNA"/>
</dbReference>
<comment type="function">
    <text evidence="14">Histone methyltransferase that specifically trimethylates histone H3 to form H3K79me3. This methylation is required for telomere silencing and for the pachytene checkpoint during the meiotic cell cycle by allowing the recruitment of RAD9 to double strand breaks. Nucleosomes are preferred as substrate compared to free histone.</text>
</comment>
<dbReference type="AlphaFoldDB" id="A0A1E4TYA7"/>
<feature type="binding site" evidence="15">
    <location>
        <begin position="386"/>
        <end position="387"/>
    </location>
    <ligand>
        <name>S-adenosyl-L-methionine</name>
        <dbReference type="ChEBI" id="CHEBI:59789"/>
    </ligand>
</feature>
<evidence type="ECO:0000256" key="14">
    <source>
        <dbReference type="PIRNR" id="PIRNR017570"/>
    </source>
</evidence>
<dbReference type="Gene3D" id="1.10.260.170">
    <property type="match status" value="1"/>
</dbReference>
<reference evidence="20" key="1">
    <citation type="submission" date="2016-05" db="EMBL/GenBank/DDBJ databases">
        <title>Comparative genomics of biotechnologically important yeasts.</title>
        <authorList>
            <consortium name="DOE Joint Genome Institute"/>
            <person name="Riley R."/>
            <person name="Haridas S."/>
            <person name="Wolfe K.H."/>
            <person name="Lopes M.R."/>
            <person name="Hittinger C.T."/>
            <person name="Goker M."/>
            <person name="Salamov A."/>
            <person name="Wisecaver J."/>
            <person name="Long T.M."/>
            <person name="Aerts A.L."/>
            <person name="Barry K."/>
            <person name="Choi C."/>
            <person name="Clum A."/>
            <person name="Coughlan A.Y."/>
            <person name="Deshpande S."/>
            <person name="Douglass A.P."/>
            <person name="Hanson S.J."/>
            <person name="Klenk H.-P."/>
            <person name="Labutti K."/>
            <person name="Lapidus A."/>
            <person name="Lindquist E."/>
            <person name="Lipzen A."/>
            <person name="Meier-Kolthoff J.P."/>
            <person name="Ohm R.A."/>
            <person name="Otillar R.P."/>
            <person name="Pangilinan J."/>
            <person name="Peng Y."/>
            <person name="Rokas A."/>
            <person name="Rosa C.A."/>
            <person name="Scheuner C."/>
            <person name="Sibirny A.A."/>
            <person name="Slot J.C."/>
            <person name="Stielow J.B."/>
            <person name="Sun H."/>
            <person name="Kurtzman C.P."/>
            <person name="Blackwell M."/>
            <person name="Grigoriev I.V."/>
            <person name="Jeffries T.W."/>
        </authorList>
    </citation>
    <scope>NUCLEOTIDE SEQUENCE [LARGE SCALE GENOMIC DNA]</scope>
    <source>
        <strain evidence="20">NRRL Y-2460</strain>
    </source>
</reference>
<evidence type="ECO:0000256" key="3">
    <source>
        <dbReference type="ARBA" id="ARBA00020987"/>
    </source>
</evidence>
<feature type="binding site" evidence="15">
    <location>
        <position position="349"/>
    </location>
    <ligand>
        <name>S-adenosyl-L-methionine</name>
        <dbReference type="ChEBI" id="CHEBI:59789"/>
    </ligand>
</feature>
<feature type="domain" description="DOT1" evidence="18">
    <location>
        <begin position="170"/>
        <end position="495"/>
    </location>
</feature>
<dbReference type="GO" id="GO:0051598">
    <property type="term" value="P:meiotic recombination checkpoint signaling"/>
    <property type="evidence" value="ECO:0007669"/>
    <property type="project" value="EnsemblFungi"/>
</dbReference>
<keyword evidence="10 14" id="KW-0804">Transcription</keyword>
<organism evidence="19 20">
    <name type="scientific">Pachysolen tannophilus NRRL Y-2460</name>
    <dbReference type="NCBI Taxonomy" id="669874"/>
    <lineage>
        <taxon>Eukaryota</taxon>
        <taxon>Fungi</taxon>
        <taxon>Dikarya</taxon>
        <taxon>Ascomycota</taxon>
        <taxon>Saccharomycotina</taxon>
        <taxon>Pichiomycetes</taxon>
        <taxon>Pachysolenaceae</taxon>
        <taxon>Pachysolen</taxon>
    </lineage>
</organism>
<keyword evidence="9 14" id="KW-0805">Transcription regulation</keyword>
<evidence type="ECO:0000256" key="13">
    <source>
        <dbReference type="ARBA" id="ARBA00047770"/>
    </source>
</evidence>
<evidence type="ECO:0000256" key="1">
    <source>
        <dbReference type="ARBA" id="ARBA00004123"/>
    </source>
</evidence>
<keyword evidence="7" id="KW-0677">Repeat</keyword>
<protein>
    <recommendedName>
        <fullName evidence="3 14">Histone-lysine N-methyltransferase, H3 lysine-79 specific</fullName>
        <ecNumber evidence="2 14">2.1.1.360</ecNumber>
    </recommendedName>
    <alternativeName>
        <fullName evidence="12 14">Histone H3-K79 methyltransferase</fullName>
    </alternativeName>
</protein>
<dbReference type="GO" id="GO:0070911">
    <property type="term" value="P:global genome nucleotide-excision repair"/>
    <property type="evidence" value="ECO:0007669"/>
    <property type="project" value="EnsemblFungi"/>
</dbReference>
<dbReference type="GO" id="GO:0031573">
    <property type="term" value="P:mitotic intra-S DNA damage checkpoint signaling"/>
    <property type="evidence" value="ECO:0007669"/>
    <property type="project" value="EnsemblFungi"/>
</dbReference>
<dbReference type="GO" id="GO:0032259">
    <property type="term" value="P:methylation"/>
    <property type="evidence" value="ECO:0007669"/>
    <property type="project" value="UniProtKB-KW"/>
</dbReference>
<keyword evidence="16" id="KW-0175">Coiled coil</keyword>
<dbReference type="InterPro" id="IPR030445">
    <property type="entry name" value="H3-K79_meTrfase"/>
</dbReference>
<proteinExistence type="inferred from homology"/>
<keyword evidence="20" id="KW-1185">Reference proteome</keyword>
<evidence type="ECO:0000256" key="12">
    <source>
        <dbReference type="ARBA" id="ARBA00029821"/>
    </source>
</evidence>
<evidence type="ECO:0000256" key="8">
    <source>
        <dbReference type="ARBA" id="ARBA00022853"/>
    </source>
</evidence>
<dbReference type="PANTHER" id="PTHR21451">
    <property type="entry name" value="HISTONE H3 METHYLTRANSFERASE"/>
    <property type="match status" value="1"/>
</dbReference>
<dbReference type="GO" id="GO:0031452">
    <property type="term" value="P:negative regulation of heterochromatin formation"/>
    <property type="evidence" value="ECO:0007669"/>
    <property type="project" value="EnsemblFungi"/>
</dbReference>
<dbReference type="InterPro" id="IPR029063">
    <property type="entry name" value="SAM-dependent_MTases_sf"/>
</dbReference>
<keyword evidence="4 14" id="KW-0489">Methyltransferase</keyword>
<dbReference type="FunFam" id="3.40.50.150:FF:000033">
    <property type="entry name" value="Histone-lysine N-methyltransferase, H3 lysine-79 specific"/>
    <property type="match status" value="1"/>
</dbReference>
<dbReference type="GO" id="GO:0140956">
    <property type="term" value="F:histone H3K79 trimethyltransferase activity"/>
    <property type="evidence" value="ECO:0007669"/>
    <property type="project" value="UniProtKB-EC"/>
</dbReference>
<dbReference type="SUPFAM" id="SSF53335">
    <property type="entry name" value="S-adenosyl-L-methionine-dependent methyltransferases"/>
    <property type="match status" value="1"/>
</dbReference>
<dbReference type="GO" id="GO:0000725">
    <property type="term" value="P:recombinational repair"/>
    <property type="evidence" value="ECO:0007669"/>
    <property type="project" value="EnsemblFungi"/>
</dbReference>
<feature type="coiled-coil region" evidence="16">
    <location>
        <begin position="54"/>
        <end position="89"/>
    </location>
</feature>
<evidence type="ECO:0000256" key="11">
    <source>
        <dbReference type="ARBA" id="ARBA00023242"/>
    </source>
</evidence>
<dbReference type="GO" id="GO:0031509">
    <property type="term" value="P:subtelomeric heterochromatin formation"/>
    <property type="evidence" value="ECO:0007669"/>
    <property type="project" value="EnsemblFungi"/>
</dbReference>
<feature type="compositionally biased region" description="Low complexity" evidence="17">
    <location>
        <begin position="9"/>
        <end position="25"/>
    </location>
</feature>
<dbReference type="CDD" id="cd02440">
    <property type="entry name" value="AdoMet_MTases"/>
    <property type="match status" value="1"/>
</dbReference>
<dbReference type="InterPro" id="IPR025789">
    <property type="entry name" value="DOT1_dom"/>
</dbReference>
<evidence type="ECO:0000259" key="18">
    <source>
        <dbReference type="PROSITE" id="PS51569"/>
    </source>
</evidence>
<comment type="similarity">
    <text evidence="14">Belongs to the class I-like SAM-binding methyltransferase superfamily. DOT1 family.</text>
</comment>
<evidence type="ECO:0000256" key="7">
    <source>
        <dbReference type="ARBA" id="ARBA00022737"/>
    </source>
</evidence>
<dbReference type="GO" id="GO:0000781">
    <property type="term" value="C:chromosome, telomeric region"/>
    <property type="evidence" value="ECO:0007669"/>
    <property type="project" value="GOC"/>
</dbReference>
<dbReference type="PIRSF" id="PIRSF017570">
    <property type="entry name" value="Histone_H3-K79_MeTrfase"/>
    <property type="match status" value="1"/>
</dbReference>
<feature type="binding site" evidence="15">
    <location>
        <begin position="300"/>
        <end position="303"/>
    </location>
    <ligand>
        <name>S-adenosyl-L-methionine</name>
        <dbReference type="ChEBI" id="CHEBI:59789"/>
    </ligand>
</feature>
<evidence type="ECO:0000256" key="9">
    <source>
        <dbReference type="ARBA" id="ARBA00023015"/>
    </source>
</evidence>
<name>A0A1E4TYA7_PACTA</name>
<dbReference type="STRING" id="669874.A0A1E4TYA7"/>
<evidence type="ECO:0000256" key="4">
    <source>
        <dbReference type="ARBA" id="ARBA00022603"/>
    </source>
</evidence>
<evidence type="ECO:0000256" key="17">
    <source>
        <dbReference type="SAM" id="MobiDB-lite"/>
    </source>
</evidence>
<evidence type="ECO:0000313" key="20">
    <source>
        <dbReference type="Proteomes" id="UP000094236"/>
    </source>
</evidence>
<keyword evidence="11 14" id="KW-0539">Nucleus</keyword>
<dbReference type="GO" id="GO:0005634">
    <property type="term" value="C:nucleus"/>
    <property type="evidence" value="ECO:0007669"/>
    <property type="project" value="UniProtKB-SubCell"/>
</dbReference>
<evidence type="ECO:0000313" key="19">
    <source>
        <dbReference type="EMBL" id="ODV96742.1"/>
    </source>
</evidence>
<keyword evidence="8 14" id="KW-0156">Chromatin regulator</keyword>
<feature type="binding site" evidence="15">
    <location>
        <begin position="323"/>
        <end position="332"/>
    </location>
    <ligand>
        <name>S-adenosyl-L-methionine</name>
        <dbReference type="ChEBI" id="CHEBI:59789"/>
    </ligand>
</feature>
<evidence type="ECO:0000256" key="16">
    <source>
        <dbReference type="SAM" id="Coils"/>
    </source>
</evidence>
<evidence type="ECO:0000256" key="15">
    <source>
        <dbReference type="PIRSR" id="PIRSR017570-1"/>
    </source>
</evidence>
<feature type="region of interest" description="Disordered" evidence="17">
    <location>
        <begin position="1"/>
        <end position="43"/>
    </location>
</feature>
<feature type="compositionally biased region" description="Basic residues" evidence="17">
    <location>
        <begin position="31"/>
        <end position="43"/>
    </location>
</feature>
<dbReference type="GO" id="GO:0000786">
    <property type="term" value="C:nucleosome"/>
    <property type="evidence" value="ECO:0007669"/>
    <property type="project" value="InterPro"/>
</dbReference>
<comment type="subcellular location">
    <subcellularLocation>
        <location evidence="1 14">Nucleus</location>
    </subcellularLocation>
</comment>
<dbReference type="GO" id="GO:0031571">
    <property type="term" value="P:mitotic G1 DNA damage checkpoint signaling"/>
    <property type="evidence" value="ECO:0007669"/>
    <property type="project" value="EnsemblFungi"/>
</dbReference>
<sequence length="504" mass="58279">MTPESVAASPKTPSSKKSRSESPPSDENSRLKSRGKSNKRKRNVKVKTLRRVRVKKEEKRNEEIIIQNNGAEKEEVVVEEEEEEEIEEEIFQWFLNLDCDVEIDINDRQLFIDQVYKLENIENNYSNCPPEENLISASDVVNQFPTHYTVTEKFPEATVFLATPFSNYKEKYLLKIPKDDELNPYEEIGKFMELIAISYLPEVYRLEIRNEKEPEKCIVGKYIKAYEAENSNEMLVQIVKFNELIDKLRDNKTILNYLKDEKRTIKRSIFHELLNQTYSRTISPNVQKLRGYKAFSNFVYGELLPNFLSTVYSRVGLNHKHTFIDLGSGVGNCVIQAALEYGCESYGCEIMEHASQLSKLQTIEFNKRCKVFGLKPGCVDHFLEQSFEDNLAVKKVVDRCDIILVNNYLFDSELNAKVIELLKDIKVGTKLISLKPLVPPGYTFNQLDVECILNRMTSKKYEYGSNSVSWTSNGGIYYISEVQPEIVSAYFMEHAKGRARSRKV</sequence>
<gene>
    <name evidence="19" type="ORF">PACTADRAFT_38896</name>
</gene>
<dbReference type="EC" id="2.1.1.360" evidence="2 14"/>
<dbReference type="GO" id="GO:0006301">
    <property type="term" value="P:DNA damage tolerance"/>
    <property type="evidence" value="ECO:0007669"/>
    <property type="project" value="EnsemblFungi"/>
</dbReference>
<dbReference type="GO" id="GO:0006334">
    <property type="term" value="P:nucleosome assembly"/>
    <property type="evidence" value="ECO:0007669"/>
    <property type="project" value="EnsemblFungi"/>
</dbReference>
<dbReference type="PANTHER" id="PTHR21451:SF0">
    <property type="entry name" value="HISTONE-LYSINE N-METHYLTRANSFERASE, H3 LYSINE-79 SPECIFIC"/>
    <property type="match status" value="1"/>
</dbReference>
<keyword evidence="6 14" id="KW-0949">S-adenosyl-L-methionine</keyword>
<comment type="catalytic activity">
    <reaction evidence="13 14">
        <text>L-lysyl(79)-[histone H3] + 3 S-adenosyl-L-methionine = N(6),N(6),N(6)-trimethyl-L-lysyl(79)-[histone H3] + 3 S-adenosyl-L-homocysteine + 3 H(+)</text>
        <dbReference type="Rhea" id="RHEA:60328"/>
        <dbReference type="Rhea" id="RHEA-COMP:15549"/>
        <dbReference type="Rhea" id="RHEA-COMP:15552"/>
        <dbReference type="ChEBI" id="CHEBI:15378"/>
        <dbReference type="ChEBI" id="CHEBI:29969"/>
        <dbReference type="ChEBI" id="CHEBI:57856"/>
        <dbReference type="ChEBI" id="CHEBI:59789"/>
        <dbReference type="ChEBI" id="CHEBI:61961"/>
        <dbReference type="EC" id="2.1.1.360"/>
    </reaction>
</comment>
<dbReference type="Gene3D" id="3.40.50.150">
    <property type="entry name" value="Vaccinia Virus protein VP39"/>
    <property type="match status" value="1"/>
</dbReference>
<accession>A0A1E4TYA7</accession>
<dbReference type="Proteomes" id="UP000094236">
    <property type="component" value="Unassembled WGS sequence"/>
</dbReference>
<dbReference type="PROSITE" id="PS51569">
    <property type="entry name" value="DOT1"/>
    <property type="match status" value="1"/>
</dbReference>
<keyword evidence="5 14" id="KW-0808">Transferase</keyword>
<dbReference type="InterPro" id="IPR021162">
    <property type="entry name" value="Dot1"/>
</dbReference>
<evidence type="ECO:0000256" key="6">
    <source>
        <dbReference type="ARBA" id="ARBA00022691"/>
    </source>
</evidence>